<evidence type="ECO:0000313" key="6">
    <source>
        <dbReference type="Proteomes" id="UP000827092"/>
    </source>
</evidence>
<feature type="compositionally biased region" description="Low complexity" evidence="2">
    <location>
        <begin position="30"/>
        <end position="47"/>
    </location>
</feature>
<feature type="compositionally biased region" description="Polar residues" evidence="2">
    <location>
        <begin position="142"/>
        <end position="153"/>
    </location>
</feature>
<evidence type="ECO:0000256" key="2">
    <source>
        <dbReference type="SAM" id="MobiDB-lite"/>
    </source>
</evidence>
<feature type="domain" description="Peptidase S1" evidence="4">
    <location>
        <begin position="515"/>
        <end position="557"/>
    </location>
</feature>
<sequence length="572" mass="63827">MPYLALCLALCLSSTFGADSSGQWFWNSTTENATEADETTTSTTTETPEISGRSGGLVELFSDDFSPANVTRGRSSKAMDLEGLREGRILNQDRLSLQGFIPIVAFAGKEGKQQDDDPGHQGPYLEEDYQDRRQKALIQQTAAYGQRVQQPDKQPNYYIPPPAQNKNAPKELVRYVSAADYHRRPQEEQDKKSAAVEAYLQGLQEQYLSTPAHQKFHGQDSVSSYIKNQDTGSQHPNSYHQDPVKSEPSQAEGHFVVSSDPETSAKQFYEEGTNYIVAEEEEKCVCVPFYLCKNGYLVSGRALDKEDDIDERSARKIAKRSANESLSRDEKEEGTMAPYTQDIMARMIGLQNVGDSCGLLRRCCKVPPRRNEIHAPGGLLPFSPDNYPLPPPFTQRPPYEFPVHQESPFGHHQGGPQHQVVLVPQHQEPPQRRPRPVVPRPNPNRSVRPPYQLPTPHQHQEPVYQPQPSYPSPQPAYPPPGLRPPQQQQPQCGARNGLGVHGRVNNLQYTDDASEFGEYPWQAAILLKVGPGNNLFVCGGTLVSRQWVATAAHCLKKVILKGGYLSRDLVVQ</sequence>
<evidence type="ECO:0000313" key="5">
    <source>
        <dbReference type="EMBL" id="KAG8193497.1"/>
    </source>
</evidence>
<dbReference type="SUPFAM" id="SSF50494">
    <property type="entry name" value="Trypsin-like serine proteases"/>
    <property type="match status" value="1"/>
</dbReference>
<feature type="chain" id="PRO_5043944446" description="Peptidase S1 domain-containing protein" evidence="3">
    <location>
        <begin position="18"/>
        <end position="572"/>
    </location>
</feature>
<evidence type="ECO:0000256" key="3">
    <source>
        <dbReference type="SAM" id="SignalP"/>
    </source>
</evidence>
<accession>A0AAV6VA33</accession>
<dbReference type="AlphaFoldDB" id="A0AAV6VA33"/>
<feature type="region of interest" description="Disordered" evidence="2">
    <location>
        <begin position="374"/>
        <end position="498"/>
    </location>
</feature>
<evidence type="ECO:0000256" key="1">
    <source>
        <dbReference type="ARBA" id="ARBA00023157"/>
    </source>
</evidence>
<organism evidence="5 6">
    <name type="scientific">Oedothorax gibbosus</name>
    <dbReference type="NCBI Taxonomy" id="931172"/>
    <lineage>
        <taxon>Eukaryota</taxon>
        <taxon>Metazoa</taxon>
        <taxon>Ecdysozoa</taxon>
        <taxon>Arthropoda</taxon>
        <taxon>Chelicerata</taxon>
        <taxon>Arachnida</taxon>
        <taxon>Araneae</taxon>
        <taxon>Araneomorphae</taxon>
        <taxon>Entelegynae</taxon>
        <taxon>Araneoidea</taxon>
        <taxon>Linyphiidae</taxon>
        <taxon>Erigoninae</taxon>
        <taxon>Oedothorax</taxon>
    </lineage>
</organism>
<dbReference type="GO" id="GO:0004252">
    <property type="term" value="F:serine-type endopeptidase activity"/>
    <property type="evidence" value="ECO:0007669"/>
    <property type="project" value="InterPro"/>
</dbReference>
<dbReference type="Pfam" id="PF00089">
    <property type="entry name" value="Trypsin"/>
    <property type="match status" value="1"/>
</dbReference>
<feature type="signal peptide" evidence="3">
    <location>
        <begin position="1"/>
        <end position="17"/>
    </location>
</feature>
<name>A0AAV6VA33_9ARAC</name>
<dbReference type="PANTHER" id="PTHR24252">
    <property type="entry name" value="ACROSIN-RELATED"/>
    <property type="match status" value="1"/>
</dbReference>
<keyword evidence="6" id="KW-1185">Reference proteome</keyword>
<evidence type="ECO:0000259" key="4">
    <source>
        <dbReference type="Pfam" id="PF00089"/>
    </source>
</evidence>
<dbReference type="PANTHER" id="PTHR24252:SF7">
    <property type="entry name" value="HYALIN"/>
    <property type="match status" value="1"/>
</dbReference>
<comment type="caution">
    <text evidence="5">The sequence shown here is derived from an EMBL/GenBank/DDBJ whole genome shotgun (WGS) entry which is preliminary data.</text>
</comment>
<feature type="region of interest" description="Disordered" evidence="2">
    <location>
        <begin position="30"/>
        <end position="54"/>
    </location>
</feature>
<keyword evidence="3" id="KW-0732">Signal</keyword>
<dbReference type="InterPro" id="IPR043504">
    <property type="entry name" value="Peptidase_S1_PA_chymotrypsin"/>
</dbReference>
<reference evidence="5 6" key="1">
    <citation type="journal article" date="2022" name="Nat. Ecol. Evol.">
        <title>A masculinizing supergene underlies an exaggerated male reproductive morph in a spider.</title>
        <authorList>
            <person name="Hendrickx F."/>
            <person name="De Corte Z."/>
            <person name="Sonet G."/>
            <person name="Van Belleghem S.M."/>
            <person name="Kostlbacher S."/>
            <person name="Vangestel C."/>
        </authorList>
    </citation>
    <scope>NUCLEOTIDE SEQUENCE [LARGE SCALE GENOMIC DNA]</scope>
    <source>
        <strain evidence="5">W744_W776</strain>
    </source>
</reference>
<dbReference type="EMBL" id="JAFNEN010000119">
    <property type="protein sequence ID" value="KAG8193497.1"/>
    <property type="molecule type" value="Genomic_DNA"/>
</dbReference>
<gene>
    <name evidence="5" type="ORF">JTE90_003712</name>
</gene>
<protein>
    <recommendedName>
        <fullName evidence="4">Peptidase S1 domain-containing protein</fullName>
    </recommendedName>
</protein>
<dbReference type="GO" id="GO:0006508">
    <property type="term" value="P:proteolysis"/>
    <property type="evidence" value="ECO:0007669"/>
    <property type="project" value="InterPro"/>
</dbReference>
<dbReference type="Gene3D" id="2.40.10.10">
    <property type="entry name" value="Trypsin-like serine proteases"/>
    <property type="match status" value="1"/>
</dbReference>
<feature type="region of interest" description="Disordered" evidence="2">
    <location>
        <begin position="214"/>
        <end position="253"/>
    </location>
</feature>
<feature type="compositionally biased region" description="Polar residues" evidence="2">
    <location>
        <begin position="220"/>
        <end position="240"/>
    </location>
</feature>
<feature type="region of interest" description="Disordered" evidence="2">
    <location>
        <begin position="311"/>
        <end position="335"/>
    </location>
</feature>
<dbReference type="InterPro" id="IPR001254">
    <property type="entry name" value="Trypsin_dom"/>
</dbReference>
<proteinExistence type="predicted"/>
<dbReference type="Proteomes" id="UP000827092">
    <property type="component" value="Unassembled WGS sequence"/>
</dbReference>
<feature type="region of interest" description="Disordered" evidence="2">
    <location>
        <begin position="142"/>
        <end position="170"/>
    </location>
</feature>
<keyword evidence="1" id="KW-1015">Disulfide bond</keyword>
<feature type="compositionally biased region" description="Pro residues" evidence="2">
    <location>
        <begin position="468"/>
        <end position="483"/>
    </location>
</feature>
<feature type="compositionally biased region" description="Low complexity" evidence="2">
    <location>
        <begin position="410"/>
        <end position="428"/>
    </location>
</feature>
<dbReference type="InterPro" id="IPR009003">
    <property type="entry name" value="Peptidase_S1_PA"/>
</dbReference>